<protein>
    <recommendedName>
        <fullName evidence="4">Tetratricopeptide repeat protein 12</fullName>
    </recommendedName>
</protein>
<dbReference type="PANTHER" id="PTHR46540">
    <property type="entry name" value="TETRATRICOPEPTIDE REPEAT PROTEIN 12"/>
    <property type="match status" value="1"/>
</dbReference>
<dbReference type="InterPro" id="IPR043195">
    <property type="entry name" value="TTC12"/>
</dbReference>
<name>A0AAW0ZPV8_9HYME</name>
<dbReference type="Proteomes" id="UP001432146">
    <property type="component" value="Unassembled WGS sequence"/>
</dbReference>
<organism evidence="2 3">
    <name type="scientific">Tetragonisca angustula</name>
    <dbReference type="NCBI Taxonomy" id="166442"/>
    <lineage>
        <taxon>Eukaryota</taxon>
        <taxon>Metazoa</taxon>
        <taxon>Ecdysozoa</taxon>
        <taxon>Arthropoda</taxon>
        <taxon>Hexapoda</taxon>
        <taxon>Insecta</taxon>
        <taxon>Pterygota</taxon>
        <taxon>Neoptera</taxon>
        <taxon>Endopterygota</taxon>
        <taxon>Hymenoptera</taxon>
        <taxon>Apocrita</taxon>
        <taxon>Aculeata</taxon>
        <taxon>Apoidea</taxon>
        <taxon>Anthophila</taxon>
        <taxon>Apidae</taxon>
        <taxon>Tetragonisca</taxon>
    </lineage>
</organism>
<dbReference type="PROSITE" id="PS50005">
    <property type="entry name" value="TPR"/>
    <property type="match status" value="1"/>
</dbReference>
<dbReference type="GO" id="GO:0007288">
    <property type="term" value="P:sperm axoneme assembly"/>
    <property type="evidence" value="ECO:0007669"/>
    <property type="project" value="TreeGrafter"/>
</dbReference>
<proteinExistence type="predicted"/>
<accession>A0AAW0ZPV8</accession>
<keyword evidence="1" id="KW-0802">TPR repeat</keyword>
<evidence type="ECO:0008006" key="4">
    <source>
        <dbReference type="Google" id="ProtNLM"/>
    </source>
</evidence>
<dbReference type="SUPFAM" id="SSF48452">
    <property type="entry name" value="TPR-like"/>
    <property type="match status" value="1"/>
</dbReference>
<comment type="caution">
    <text evidence="2">The sequence shown here is derived from an EMBL/GenBank/DDBJ whole genome shotgun (WGS) entry which is preliminary data.</text>
</comment>
<sequence length="255" mass="30025">MDQIIDHSNLNKNITEGQQIMDDLTIDKHVTEEEFQNFMHRVTEVEKIVKKLASPNPEEQKHGQILADEILEKRSEKNICDDIELKIKMNRTVINKCSINENFTEEQMSKEAFMRSVEKDAKERTENRKIRNERAETLKTIGNGAFKEKNYEKAVTYYSKALEQRKDSTVLWNNRALSYIQLGLFEKALADCEWALKVNNTNLKALLNSAKCYKQLGDEIKYKEYIQLAKERNPHFNKFINEFEESMDMRVNYQA</sequence>
<dbReference type="InterPro" id="IPR019734">
    <property type="entry name" value="TPR_rpt"/>
</dbReference>
<dbReference type="Pfam" id="PF00515">
    <property type="entry name" value="TPR_1"/>
    <property type="match status" value="1"/>
</dbReference>
<gene>
    <name evidence="2" type="ORF">QLX08_008050</name>
</gene>
<dbReference type="AlphaFoldDB" id="A0AAW0ZPV8"/>
<dbReference type="SMART" id="SM00028">
    <property type="entry name" value="TPR"/>
    <property type="match status" value="3"/>
</dbReference>
<dbReference type="GO" id="GO:0070286">
    <property type="term" value="P:axonemal dynein complex assembly"/>
    <property type="evidence" value="ECO:0007669"/>
    <property type="project" value="TreeGrafter"/>
</dbReference>
<dbReference type="GO" id="GO:0005737">
    <property type="term" value="C:cytoplasm"/>
    <property type="evidence" value="ECO:0007669"/>
    <property type="project" value="TreeGrafter"/>
</dbReference>
<evidence type="ECO:0000313" key="2">
    <source>
        <dbReference type="EMBL" id="KAK9298751.1"/>
    </source>
</evidence>
<dbReference type="EMBL" id="JAWNGG020000168">
    <property type="protein sequence ID" value="KAK9298751.1"/>
    <property type="molecule type" value="Genomic_DNA"/>
</dbReference>
<evidence type="ECO:0000313" key="3">
    <source>
        <dbReference type="Proteomes" id="UP001432146"/>
    </source>
</evidence>
<keyword evidence="3" id="KW-1185">Reference proteome</keyword>
<feature type="repeat" description="TPR" evidence="1">
    <location>
        <begin position="135"/>
        <end position="168"/>
    </location>
</feature>
<dbReference type="GO" id="GO:0005813">
    <property type="term" value="C:centrosome"/>
    <property type="evidence" value="ECO:0007669"/>
    <property type="project" value="TreeGrafter"/>
</dbReference>
<dbReference type="Gene3D" id="1.25.40.10">
    <property type="entry name" value="Tetratricopeptide repeat domain"/>
    <property type="match status" value="1"/>
</dbReference>
<reference evidence="2 3" key="1">
    <citation type="submission" date="2024-05" db="EMBL/GenBank/DDBJ databases">
        <title>The nuclear and mitochondrial genome assemblies of Tetragonisca angustula (Apidae: Meliponini), a tiny yet remarkable pollinator in the Neotropics.</title>
        <authorList>
            <person name="Ferrari R."/>
            <person name="Ricardo P.C."/>
            <person name="Dias F.C."/>
            <person name="Araujo N.S."/>
            <person name="Soares D.O."/>
            <person name="Zhou Q.-S."/>
            <person name="Zhu C.-D."/>
            <person name="Coutinho L."/>
            <person name="Airas M.C."/>
            <person name="Batista T.M."/>
        </authorList>
    </citation>
    <scope>NUCLEOTIDE SEQUENCE [LARGE SCALE GENOMIC DNA]</scope>
    <source>
        <strain evidence="2">ASF017062</strain>
        <tissue evidence="2">Abdomen</tissue>
    </source>
</reference>
<dbReference type="InterPro" id="IPR011990">
    <property type="entry name" value="TPR-like_helical_dom_sf"/>
</dbReference>
<evidence type="ECO:0000256" key="1">
    <source>
        <dbReference type="PROSITE-ProRule" id="PRU00339"/>
    </source>
</evidence>
<dbReference type="PANTHER" id="PTHR46540:SF1">
    <property type="entry name" value="TETRATRICOPEPTIDE REPEAT PROTEIN 12"/>
    <property type="match status" value="1"/>
</dbReference>
<dbReference type="Pfam" id="PF13181">
    <property type="entry name" value="TPR_8"/>
    <property type="match status" value="2"/>
</dbReference>